<dbReference type="SUPFAM" id="SSF109998">
    <property type="entry name" value="Triger factor/SurA peptide-binding domain-like"/>
    <property type="match status" value="1"/>
</dbReference>
<evidence type="ECO:0000313" key="1">
    <source>
        <dbReference type="EMBL" id="SVB15575.1"/>
    </source>
</evidence>
<protein>
    <recommendedName>
        <fullName evidence="2">SurA N-terminal domain-containing protein</fullName>
    </recommendedName>
</protein>
<feature type="non-terminal residue" evidence="1">
    <location>
        <position position="230"/>
    </location>
</feature>
<proteinExistence type="predicted"/>
<dbReference type="Pfam" id="PF13624">
    <property type="entry name" value="SurA_N_3"/>
    <property type="match status" value="1"/>
</dbReference>
<dbReference type="EMBL" id="UINC01030723">
    <property type="protein sequence ID" value="SVB15575.1"/>
    <property type="molecule type" value="Genomic_DNA"/>
</dbReference>
<dbReference type="InterPro" id="IPR027304">
    <property type="entry name" value="Trigger_fact/SurA_dom_sf"/>
</dbReference>
<gene>
    <name evidence="1" type="ORF">METZ01_LOCUS168429</name>
</gene>
<evidence type="ECO:0008006" key="2">
    <source>
        <dbReference type="Google" id="ProtNLM"/>
    </source>
</evidence>
<accession>A0A382BP96</accession>
<organism evidence="1">
    <name type="scientific">marine metagenome</name>
    <dbReference type="NCBI Taxonomy" id="408172"/>
    <lineage>
        <taxon>unclassified sequences</taxon>
        <taxon>metagenomes</taxon>
        <taxon>ecological metagenomes</taxon>
    </lineage>
</organism>
<reference evidence="1" key="1">
    <citation type="submission" date="2018-05" db="EMBL/GenBank/DDBJ databases">
        <authorList>
            <person name="Lanie J.A."/>
            <person name="Ng W.-L."/>
            <person name="Kazmierczak K.M."/>
            <person name="Andrzejewski T.M."/>
            <person name="Davidsen T.M."/>
            <person name="Wayne K.J."/>
            <person name="Tettelin H."/>
            <person name="Glass J.I."/>
            <person name="Rusch D."/>
            <person name="Podicherti R."/>
            <person name="Tsui H.-C.T."/>
            <person name="Winkler M.E."/>
        </authorList>
    </citation>
    <scope>NUCLEOTIDE SEQUENCE</scope>
</reference>
<sequence length="230" mass="26915">MLRNITKSKIGIVLAVLFAISLFFIRGGKRYSNLFDSDNVVAKVSGTPISTTKFDRTLQMNINQFNQILGKSLSRKEIKNFQIDSLALGALINDAVFENEFDQKGFKLDETIIAQKTKERIPRLYKGNKLNEPFLNQFLQQQKLKIEDVVQIIDFETRDQFFNEAFFNINYPMNFTKKIYAHERQTRKIRHTEMPLELVSIEEIQTSVGNINKVLEDFYNKYLNEYMSDE</sequence>
<dbReference type="AlphaFoldDB" id="A0A382BP96"/>
<name>A0A382BP96_9ZZZZ</name>